<dbReference type="EMBL" id="CAACVR010000075">
    <property type="protein sequence ID" value="VEU24215.1"/>
    <property type="molecule type" value="Genomic_DNA"/>
</dbReference>
<evidence type="ECO:0000256" key="5">
    <source>
        <dbReference type="SAM" id="Coils"/>
    </source>
</evidence>
<evidence type="ECO:0000313" key="7">
    <source>
        <dbReference type="EMBL" id="VEU24215.1"/>
    </source>
</evidence>
<dbReference type="InterPro" id="IPR016491">
    <property type="entry name" value="Septin"/>
</dbReference>
<dbReference type="AlphaFoldDB" id="A0A448YTI4"/>
<dbReference type="GO" id="GO:0005935">
    <property type="term" value="C:cellular bud neck"/>
    <property type="evidence" value="ECO:0007669"/>
    <property type="project" value="UniProtKB-SubCell"/>
</dbReference>
<dbReference type="GO" id="GO:0032156">
    <property type="term" value="C:septin cytoskeleton"/>
    <property type="evidence" value="ECO:0007669"/>
    <property type="project" value="UniProtKB-ARBA"/>
</dbReference>
<comment type="similarity">
    <text evidence="4">Belongs to the TRAFAC class TrmE-Era-EngA-EngB-Septin-like GTPase superfamily. Septin GTPase family.</text>
</comment>
<name>A0A448YTI4_BRENA</name>
<evidence type="ECO:0000256" key="4">
    <source>
        <dbReference type="RuleBase" id="RU004560"/>
    </source>
</evidence>
<dbReference type="InParanoid" id="A0A448YTI4"/>
<dbReference type="OrthoDB" id="416553at2759"/>
<dbReference type="SUPFAM" id="SSF52540">
    <property type="entry name" value="P-loop containing nucleoside triphosphate hydrolases"/>
    <property type="match status" value="1"/>
</dbReference>
<feature type="domain" description="Septin-type G" evidence="6">
    <location>
        <begin position="19"/>
        <end position="305"/>
    </location>
</feature>
<dbReference type="InterPro" id="IPR027417">
    <property type="entry name" value="P-loop_NTPase"/>
</dbReference>
<dbReference type="CDD" id="cd01850">
    <property type="entry name" value="CDC_Septin"/>
    <property type="match status" value="1"/>
</dbReference>
<dbReference type="STRING" id="13370.A0A448YTI4"/>
<dbReference type="Gene3D" id="3.40.50.300">
    <property type="entry name" value="P-loop containing nucleotide triphosphate hydrolases"/>
    <property type="match status" value="1"/>
</dbReference>
<keyword evidence="8" id="KW-1185">Reference proteome</keyword>
<reference evidence="7 8" key="1">
    <citation type="submission" date="2018-12" db="EMBL/GenBank/DDBJ databases">
        <authorList>
            <person name="Tiukova I."/>
            <person name="Dainat J."/>
        </authorList>
    </citation>
    <scope>NUCLEOTIDE SEQUENCE [LARGE SCALE GENOMIC DNA]</scope>
</reference>
<feature type="coiled-coil region" evidence="5">
    <location>
        <begin position="393"/>
        <end position="445"/>
    </location>
</feature>
<evidence type="ECO:0000256" key="3">
    <source>
        <dbReference type="ARBA" id="ARBA00023134"/>
    </source>
</evidence>
<dbReference type="InterPro" id="IPR030379">
    <property type="entry name" value="G_SEPTIN_dom"/>
</dbReference>
<dbReference type="FunCoup" id="A0A448YTI4">
    <property type="interactions" value="176"/>
</dbReference>
<evidence type="ECO:0000313" key="8">
    <source>
        <dbReference type="Proteomes" id="UP000290900"/>
    </source>
</evidence>
<dbReference type="GO" id="GO:0005938">
    <property type="term" value="C:cell cortex"/>
    <property type="evidence" value="ECO:0007669"/>
    <property type="project" value="UniProtKB-ARBA"/>
</dbReference>
<gene>
    <name evidence="7" type="ORF">BRENAR_LOCUS4943</name>
</gene>
<keyword evidence="5" id="KW-0175">Coiled coil</keyword>
<dbReference type="Pfam" id="PF00735">
    <property type="entry name" value="Septin"/>
    <property type="match status" value="1"/>
</dbReference>
<accession>A0A448YTI4</accession>
<sequence>MVTVIESSAALRKKKILKKSLNFTVMVIGQSGTGRSTFINSLCDQLIVEPSSTARMYSPEELGNPDRELQLRKSTVELEDEEGVRINLNLIDTPGFGDSLNNDVSFQIIRDYLKYQFDEILIEESKLRRNPRFKDKRVHVCLYFIVPTGHGLREIDVEVIRTLGEFVNVLPCICKSDSLTAEELRLNKKLIKEDIEYYKLPVFDFTNEYFNVEGTLDDESVELNRYLQKTIPFALMGSNATIKDEITGENKRVRKYPWGVVDIFDNEISDVLTLKTTLLVTHLNDFKDFTHEVLYENYRAKTLSEVENGEYNYSNNNSFAESNNSATDLTRKKLAVAAAAAATRNSNSSFSRNVTNAKSNSIGVTTNGANAAADNSTAASVTASVPGTPDPDIQAKEEQIKLEEERLKAFEQRVQRDLALKREEIEAREKELAEIEKRLAAQDLED</sequence>
<evidence type="ECO:0000256" key="1">
    <source>
        <dbReference type="ARBA" id="ARBA00004266"/>
    </source>
</evidence>
<dbReference type="PANTHER" id="PTHR18884">
    <property type="entry name" value="SEPTIN"/>
    <property type="match status" value="1"/>
</dbReference>
<protein>
    <submittedName>
        <fullName evidence="7">DEKNAAC105376</fullName>
    </submittedName>
</protein>
<dbReference type="GO" id="GO:0005525">
    <property type="term" value="F:GTP binding"/>
    <property type="evidence" value="ECO:0007669"/>
    <property type="project" value="UniProtKB-KW"/>
</dbReference>
<evidence type="ECO:0000259" key="6">
    <source>
        <dbReference type="PROSITE" id="PS51719"/>
    </source>
</evidence>
<evidence type="ECO:0000256" key="2">
    <source>
        <dbReference type="ARBA" id="ARBA00022741"/>
    </source>
</evidence>
<keyword evidence="2 4" id="KW-0547">Nucleotide-binding</keyword>
<dbReference type="Proteomes" id="UP000290900">
    <property type="component" value="Unassembled WGS sequence"/>
</dbReference>
<keyword evidence="3 4" id="KW-0342">GTP-binding</keyword>
<comment type="subcellular location">
    <subcellularLocation>
        <location evidence="1">Bud neck</location>
    </subcellularLocation>
</comment>
<dbReference type="PROSITE" id="PS51719">
    <property type="entry name" value="G_SEPTIN"/>
    <property type="match status" value="1"/>
</dbReference>
<proteinExistence type="inferred from homology"/>
<organism evidence="7 8">
    <name type="scientific">Brettanomyces naardenensis</name>
    <name type="common">Yeast</name>
    <dbReference type="NCBI Taxonomy" id="13370"/>
    <lineage>
        <taxon>Eukaryota</taxon>
        <taxon>Fungi</taxon>
        <taxon>Dikarya</taxon>
        <taxon>Ascomycota</taxon>
        <taxon>Saccharomycotina</taxon>
        <taxon>Pichiomycetes</taxon>
        <taxon>Pichiales</taxon>
        <taxon>Pichiaceae</taxon>
        <taxon>Brettanomyces</taxon>
    </lineage>
</organism>
<dbReference type="PIRSF" id="PIRSF006698">
    <property type="entry name" value="Septin"/>
    <property type="match status" value="1"/>
</dbReference>